<dbReference type="HAMAP" id="MF_00316">
    <property type="entry name" value="MobA"/>
    <property type="match status" value="1"/>
</dbReference>
<evidence type="ECO:0000256" key="8">
    <source>
        <dbReference type="HAMAP-Rule" id="MF_00316"/>
    </source>
</evidence>
<keyword evidence="7 8" id="KW-0501">Molybdenum cofactor biosynthesis</keyword>
<comment type="similarity">
    <text evidence="8">Belongs to the MobA family.</text>
</comment>
<evidence type="ECO:0000256" key="9">
    <source>
        <dbReference type="SAM" id="MobiDB-lite"/>
    </source>
</evidence>
<organism evidence="11 12">
    <name type="scientific">Thiocapsa imhoffii</name>
    <dbReference type="NCBI Taxonomy" id="382777"/>
    <lineage>
        <taxon>Bacteria</taxon>
        <taxon>Pseudomonadati</taxon>
        <taxon>Pseudomonadota</taxon>
        <taxon>Gammaproteobacteria</taxon>
        <taxon>Chromatiales</taxon>
        <taxon>Chromatiaceae</taxon>
        <taxon>Thiocapsa</taxon>
    </lineage>
</organism>
<evidence type="ECO:0000259" key="10">
    <source>
        <dbReference type="Pfam" id="PF12804"/>
    </source>
</evidence>
<comment type="caution">
    <text evidence="8">Lacks conserved residue(s) required for the propagation of feature annotation.</text>
</comment>
<dbReference type="CDD" id="cd02503">
    <property type="entry name" value="MobA"/>
    <property type="match status" value="1"/>
</dbReference>
<dbReference type="GO" id="GO:1902758">
    <property type="term" value="P:bis(molybdopterin guanine dinucleotide)molybdenum biosynthetic process"/>
    <property type="evidence" value="ECO:0007669"/>
    <property type="project" value="TreeGrafter"/>
</dbReference>
<dbReference type="Pfam" id="PF12804">
    <property type="entry name" value="NTP_transf_3"/>
    <property type="match status" value="1"/>
</dbReference>
<feature type="binding site" evidence="8">
    <location>
        <begin position="17"/>
        <end position="19"/>
    </location>
    <ligand>
        <name>GTP</name>
        <dbReference type="ChEBI" id="CHEBI:37565"/>
    </ligand>
</feature>
<dbReference type="GO" id="GO:0061603">
    <property type="term" value="F:molybdenum cofactor guanylyltransferase activity"/>
    <property type="evidence" value="ECO:0007669"/>
    <property type="project" value="UniProtKB-EC"/>
</dbReference>
<evidence type="ECO:0000256" key="2">
    <source>
        <dbReference type="ARBA" id="ARBA00022679"/>
    </source>
</evidence>
<dbReference type="InterPro" id="IPR025877">
    <property type="entry name" value="MobA-like_NTP_Trfase"/>
</dbReference>
<keyword evidence="12" id="KW-1185">Reference proteome</keyword>
<evidence type="ECO:0000256" key="6">
    <source>
        <dbReference type="ARBA" id="ARBA00023134"/>
    </source>
</evidence>
<proteinExistence type="inferred from homology"/>
<accession>A0A9X0WKM9</accession>
<comment type="cofactor">
    <cofactor evidence="8">
        <name>Mg(2+)</name>
        <dbReference type="ChEBI" id="CHEBI:18420"/>
    </cofactor>
</comment>
<dbReference type="GO" id="GO:0005525">
    <property type="term" value="F:GTP binding"/>
    <property type="evidence" value="ECO:0007669"/>
    <property type="project" value="UniProtKB-UniRule"/>
</dbReference>
<evidence type="ECO:0000256" key="7">
    <source>
        <dbReference type="ARBA" id="ARBA00023150"/>
    </source>
</evidence>
<evidence type="ECO:0000256" key="5">
    <source>
        <dbReference type="ARBA" id="ARBA00022842"/>
    </source>
</evidence>
<dbReference type="InterPro" id="IPR013482">
    <property type="entry name" value="Molybde_CF_guanTrfase"/>
</dbReference>
<dbReference type="Gene3D" id="3.90.550.10">
    <property type="entry name" value="Spore Coat Polysaccharide Biosynthesis Protein SpsA, Chain A"/>
    <property type="match status" value="1"/>
</dbReference>
<keyword evidence="2 8" id="KW-0808">Transferase</keyword>
<evidence type="ECO:0000256" key="4">
    <source>
        <dbReference type="ARBA" id="ARBA00022741"/>
    </source>
</evidence>
<evidence type="ECO:0000256" key="1">
    <source>
        <dbReference type="ARBA" id="ARBA00022490"/>
    </source>
</evidence>
<comment type="domain">
    <text evidence="8">The N-terminal domain determines nucleotide recognition and specific binding, while the C-terminal domain determines the specific binding to the target protein.</text>
</comment>
<dbReference type="PANTHER" id="PTHR19136">
    <property type="entry name" value="MOLYBDENUM COFACTOR GUANYLYLTRANSFERASE"/>
    <property type="match status" value="1"/>
</dbReference>
<dbReference type="InterPro" id="IPR029044">
    <property type="entry name" value="Nucleotide-diphossugar_trans"/>
</dbReference>
<protein>
    <recommendedName>
        <fullName evidence="8">Molybdenum cofactor guanylyltransferase</fullName>
        <shortName evidence="8">MoCo guanylyltransferase</shortName>
        <ecNumber evidence="8">2.7.7.77</ecNumber>
    </recommendedName>
    <alternativeName>
        <fullName evidence="8">GTP:molybdopterin guanylyltransferase</fullName>
    </alternativeName>
    <alternativeName>
        <fullName evidence="8">Mo-MPT guanylyltransferase</fullName>
    </alternativeName>
    <alternativeName>
        <fullName evidence="8">Molybdopterin guanylyltransferase</fullName>
    </alternativeName>
    <alternativeName>
        <fullName evidence="8">Molybdopterin-guanine dinucleotide synthase</fullName>
        <shortName evidence="8">MGD synthase</shortName>
    </alternativeName>
</protein>
<dbReference type="Proteomes" id="UP001138802">
    <property type="component" value="Unassembled WGS sequence"/>
</dbReference>
<feature type="region of interest" description="Disordered" evidence="9">
    <location>
        <begin position="192"/>
        <end position="221"/>
    </location>
</feature>
<dbReference type="NCBIfam" id="TIGR02665">
    <property type="entry name" value="molyb_mobA"/>
    <property type="match status" value="1"/>
</dbReference>
<reference evidence="11 12" key="1">
    <citation type="journal article" date="2020" name="Microorganisms">
        <title>Osmotic Adaptation and Compatible Solute Biosynthesis of Phototrophic Bacteria as Revealed from Genome Analyses.</title>
        <authorList>
            <person name="Imhoff J.F."/>
            <person name="Rahn T."/>
            <person name="Kunzel S."/>
            <person name="Keller A."/>
            <person name="Neulinger S.C."/>
        </authorList>
    </citation>
    <scope>NUCLEOTIDE SEQUENCE [LARGE SCALE GENOMIC DNA]</scope>
    <source>
        <strain evidence="11 12">DSM 21303</strain>
    </source>
</reference>
<dbReference type="RefSeq" id="WP_200389067.1">
    <property type="nucleotide sequence ID" value="NZ_NRSD01000022.1"/>
</dbReference>
<feature type="binding site" evidence="8">
    <location>
        <position position="76"/>
    </location>
    <ligand>
        <name>GTP</name>
        <dbReference type="ChEBI" id="CHEBI:37565"/>
    </ligand>
</feature>
<keyword evidence="6 8" id="KW-0342">GTP-binding</keyword>
<dbReference type="SUPFAM" id="SSF53448">
    <property type="entry name" value="Nucleotide-diphospho-sugar transferases"/>
    <property type="match status" value="1"/>
</dbReference>
<keyword evidence="5 8" id="KW-0460">Magnesium</keyword>
<feature type="compositionally biased region" description="Basic and acidic residues" evidence="9">
    <location>
        <begin position="212"/>
        <end position="221"/>
    </location>
</feature>
<comment type="catalytic activity">
    <reaction evidence="8">
        <text>Mo-molybdopterin + GTP + H(+) = Mo-molybdopterin guanine dinucleotide + diphosphate</text>
        <dbReference type="Rhea" id="RHEA:34243"/>
        <dbReference type="ChEBI" id="CHEBI:15378"/>
        <dbReference type="ChEBI" id="CHEBI:33019"/>
        <dbReference type="ChEBI" id="CHEBI:37565"/>
        <dbReference type="ChEBI" id="CHEBI:71302"/>
        <dbReference type="ChEBI" id="CHEBI:71310"/>
        <dbReference type="EC" id="2.7.7.77"/>
    </reaction>
</comment>
<comment type="subcellular location">
    <subcellularLocation>
        <location evidence="8">Cytoplasm</location>
    </subcellularLocation>
</comment>
<feature type="binding site" evidence="8">
    <location>
        <position position="106"/>
    </location>
    <ligand>
        <name>Mg(2+)</name>
        <dbReference type="ChEBI" id="CHEBI:18420"/>
    </ligand>
</feature>
<feature type="binding site" evidence="8">
    <location>
        <position position="106"/>
    </location>
    <ligand>
        <name>GTP</name>
        <dbReference type="ChEBI" id="CHEBI:37565"/>
    </ligand>
</feature>
<evidence type="ECO:0000313" key="12">
    <source>
        <dbReference type="Proteomes" id="UP001138802"/>
    </source>
</evidence>
<dbReference type="EC" id="2.7.7.77" evidence="8"/>
<evidence type="ECO:0000256" key="3">
    <source>
        <dbReference type="ARBA" id="ARBA00022723"/>
    </source>
</evidence>
<dbReference type="AlphaFoldDB" id="A0A9X0WKM9"/>
<gene>
    <name evidence="8" type="primary">mobA</name>
    <name evidence="11" type="ORF">CKO25_16705</name>
</gene>
<keyword evidence="3 8" id="KW-0479">Metal-binding</keyword>
<sequence length="221" mass="23973">MIPDPLANADTVTGVILAGGRGSRLGGIDKGLAVFRGRPLIESVLERLAPQVDGILISANRNQDRYRRYGYPVISDLEPGFQGPLTGILSAMLASRTGWIQCVPCDSPQCPSDLVARMQAAIGSNAVELVMAADGERLQPLFVLLRVSLAARLQADLKGGTRSAVQWMLRQTHALADFSDQTRAFLNINTPLELTGSESPSHRMDTPTVGFERTHEEPKRK</sequence>
<comment type="caution">
    <text evidence="11">The sequence shown here is derived from an EMBL/GenBank/DDBJ whole genome shotgun (WGS) entry which is preliminary data.</text>
</comment>
<evidence type="ECO:0000313" key="11">
    <source>
        <dbReference type="EMBL" id="MBK1646255.1"/>
    </source>
</evidence>
<dbReference type="PANTHER" id="PTHR19136:SF81">
    <property type="entry name" value="MOLYBDENUM COFACTOR GUANYLYLTRANSFERASE"/>
    <property type="match status" value="1"/>
</dbReference>
<keyword evidence="4 8" id="KW-0547">Nucleotide-binding</keyword>
<dbReference type="GO" id="GO:0046872">
    <property type="term" value="F:metal ion binding"/>
    <property type="evidence" value="ECO:0007669"/>
    <property type="project" value="UniProtKB-KW"/>
</dbReference>
<dbReference type="GO" id="GO:0005737">
    <property type="term" value="C:cytoplasm"/>
    <property type="evidence" value="ECO:0007669"/>
    <property type="project" value="UniProtKB-SubCell"/>
</dbReference>
<comment type="subunit">
    <text evidence="8">Monomer.</text>
</comment>
<feature type="binding site" evidence="8">
    <location>
        <position position="30"/>
    </location>
    <ligand>
        <name>GTP</name>
        <dbReference type="ChEBI" id="CHEBI:37565"/>
    </ligand>
</feature>
<dbReference type="EMBL" id="NRSD01000022">
    <property type="protein sequence ID" value="MBK1646255.1"/>
    <property type="molecule type" value="Genomic_DNA"/>
</dbReference>
<name>A0A9X0WKM9_9GAMM</name>
<feature type="domain" description="MobA-like NTP transferase" evidence="10">
    <location>
        <begin position="14"/>
        <end position="166"/>
    </location>
</feature>
<comment type="function">
    <text evidence="8">Transfers a GMP moiety from GTP to Mo-molybdopterin (Mo-MPT) cofactor (Moco or molybdenum cofactor) to form Mo-molybdopterin guanine dinucleotide (Mo-MGD) cofactor.</text>
</comment>
<keyword evidence="1 8" id="KW-0963">Cytoplasm</keyword>